<organism evidence="2 3">
    <name type="scientific">Pseudidiomarina piscicola</name>
    <dbReference type="NCBI Taxonomy" id="2614830"/>
    <lineage>
        <taxon>Bacteria</taxon>
        <taxon>Pseudomonadati</taxon>
        <taxon>Pseudomonadota</taxon>
        <taxon>Gammaproteobacteria</taxon>
        <taxon>Alteromonadales</taxon>
        <taxon>Idiomarinaceae</taxon>
        <taxon>Pseudidiomarina</taxon>
    </lineage>
</organism>
<feature type="chain" id="PRO_5029021752" evidence="1">
    <location>
        <begin position="27"/>
        <end position="315"/>
    </location>
</feature>
<evidence type="ECO:0000313" key="2">
    <source>
        <dbReference type="EMBL" id="CAB0151115.1"/>
    </source>
</evidence>
<name>A0A6S6WMR6_9GAMM</name>
<dbReference type="EMBL" id="CADCXY010000003">
    <property type="protein sequence ID" value="CAB0151115.1"/>
    <property type="molecule type" value="Genomic_DNA"/>
</dbReference>
<gene>
    <name evidence="2" type="ORF">PSI9734_01529</name>
</gene>
<accession>A0A6S6WMR6</accession>
<evidence type="ECO:0000256" key="1">
    <source>
        <dbReference type="SAM" id="SignalP"/>
    </source>
</evidence>
<dbReference type="AlphaFoldDB" id="A0A6S6WMR6"/>
<keyword evidence="1" id="KW-0732">Signal</keyword>
<reference evidence="2 3" key="1">
    <citation type="submission" date="2020-02" db="EMBL/GenBank/DDBJ databases">
        <authorList>
            <person name="Rodrigo-Torres L."/>
            <person name="Arahal R. D."/>
            <person name="Lucena T."/>
        </authorList>
    </citation>
    <scope>NUCLEOTIDE SEQUENCE [LARGE SCALE GENOMIC DNA]</scope>
    <source>
        <strain evidence="2 3">CECT 9734</strain>
    </source>
</reference>
<sequence>MKNIKKITSTTLLAAPFLLATSVAQAEIQTYVINGNLSSFDSTFFSEQTNSELSDFTLTIEVESNAVLVYSDPETEVYTNAVMTFTTRSEGNNGVDWVETFPAPAGGGTVNEISFTKFGGVTDEMELSLDFTSGSYRFVETATITQIAQPFIDLSGNFVGILTGAYAADVVYEAIGYNSGGDQTWRVYGEGVTTSIVGTLDDFDTDGDGVSDSNDLCSVSILDETVMFDGWLNSGVTNHVDESGCSIMDHYAACAVEEDEQPSSPWGWFQPVSSGPSYCETQVVYGLQSDGVIDHMEGRMLRNALRLSYDSDVPR</sequence>
<dbReference type="Proteomes" id="UP000481517">
    <property type="component" value="Unassembled WGS sequence"/>
</dbReference>
<feature type="signal peptide" evidence="1">
    <location>
        <begin position="1"/>
        <end position="26"/>
    </location>
</feature>
<evidence type="ECO:0000313" key="3">
    <source>
        <dbReference type="Proteomes" id="UP000481517"/>
    </source>
</evidence>
<keyword evidence="3" id="KW-1185">Reference proteome</keyword>
<protein>
    <submittedName>
        <fullName evidence="2">Uncharacterized protein</fullName>
    </submittedName>
</protein>
<proteinExistence type="predicted"/>